<evidence type="ECO:0000313" key="3">
    <source>
        <dbReference type="Proteomes" id="UP000811246"/>
    </source>
</evidence>
<protein>
    <submittedName>
        <fullName evidence="2">Uncharacterized protein</fullName>
    </submittedName>
</protein>
<proteinExistence type="predicted"/>
<dbReference type="PANTHER" id="PTHR31170">
    <property type="entry name" value="BNAC04G53230D PROTEIN"/>
    <property type="match status" value="1"/>
</dbReference>
<organism evidence="2 3">
    <name type="scientific">Carya illinoinensis</name>
    <name type="common">Pecan</name>
    <dbReference type="NCBI Taxonomy" id="32201"/>
    <lineage>
        <taxon>Eukaryota</taxon>
        <taxon>Viridiplantae</taxon>
        <taxon>Streptophyta</taxon>
        <taxon>Embryophyta</taxon>
        <taxon>Tracheophyta</taxon>
        <taxon>Spermatophyta</taxon>
        <taxon>Magnoliopsida</taxon>
        <taxon>eudicotyledons</taxon>
        <taxon>Gunneridae</taxon>
        <taxon>Pentapetalae</taxon>
        <taxon>rosids</taxon>
        <taxon>fabids</taxon>
        <taxon>Fagales</taxon>
        <taxon>Juglandaceae</taxon>
        <taxon>Carya</taxon>
    </lineage>
</organism>
<dbReference type="OrthoDB" id="591587at2759"/>
<gene>
    <name evidence="2" type="ORF">I3842_03G048300</name>
</gene>
<feature type="transmembrane region" description="Helical" evidence="1">
    <location>
        <begin position="398"/>
        <end position="419"/>
    </location>
</feature>
<reference evidence="2" key="1">
    <citation type="submission" date="2021-01" db="EMBL/GenBank/DDBJ databases">
        <authorList>
            <person name="Lovell J.T."/>
            <person name="Bentley N."/>
            <person name="Bhattarai G."/>
            <person name="Jenkins J.W."/>
            <person name="Sreedasyam A."/>
            <person name="Alarcon Y."/>
            <person name="Bock C."/>
            <person name="Boston L."/>
            <person name="Carlson J."/>
            <person name="Cervantes K."/>
            <person name="Clermont K."/>
            <person name="Krom N."/>
            <person name="Kubenka K."/>
            <person name="Mamidi S."/>
            <person name="Mattison C."/>
            <person name="Monteros M."/>
            <person name="Pisani C."/>
            <person name="Plott C."/>
            <person name="Rajasekar S."/>
            <person name="Rhein H.S."/>
            <person name="Rohla C."/>
            <person name="Song M."/>
            <person name="Hilaire R.S."/>
            <person name="Shu S."/>
            <person name="Wells L."/>
            <person name="Wang X."/>
            <person name="Webber J."/>
            <person name="Heerema R.J."/>
            <person name="Klein P."/>
            <person name="Conner P."/>
            <person name="Grauke L."/>
            <person name="Grimwood J."/>
            <person name="Schmutz J."/>
            <person name="Randall J.J."/>
        </authorList>
    </citation>
    <scope>NUCLEOTIDE SEQUENCE</scope>
    <source>
        <tissue evidence="2">Leaf</tissue>
    </source>
</reference>
<sequence length="420" mass="49079">MALSQGDSATINIESLTSLIEDTRSHDLFIPPKPSIFKTPVILSRHNEQAYIPDAFSFGPIHHDKPNFKASEKIKARYLEHLISRSTYPDTKLKEIVKSIEAVEKKARKCYACPIDYTPNEFVRILVIDGCFIIELFRKNSYTELREVDDPIFTMSCMLQFLYHDLILLENQLPWMVLERLFGLTVERRQSKPLMQLAVEFFANIFSSTPPPVVYPIQDIEHILDLFRRLLISSVGGEEERELGWQLMPSATSLVEAGVKLRRSEYKSIFDMKFINGVLEIPPLLIQETTETVFRNLVSFEQCYANCDAWFTSYVVLLHNLINTAKDLDILCENEIIDKWSNLEDAPQFFNKIYSNTYVKKYHYLGLCQKVNRYCQRRWPRWRTVLVRNYFNTPWNTLSTIVVAMLLILLFLQTLYTIIK</sequence>
<dbReference type="EMBL" id="CM031827">
    <property type="protein sequence ID" value="KAG6720230.1"/>
    <property type="molecule type" value="Genomic_DNA"/>
</dbReference>
<accession>A0A922FCL6</accession>
<dbReference type="PANTHER" id="PTHR31170:SF17">
    <property type="match status" value="1"/>
</dbReference>
<keyword evidence="1" id="KW-1133">Transmembrane helix</keyword>
<evidence type="ECO:0000256" key="1">
    <source>
        <dbReference type="SAM" id="Phobius"/>
    </source>
</evidence>
<dbReference type="AlphaFoldDB" id="A0A922FCL6"/>
<keyword evidence="1" id="KW-0812">Transmembrane</keyword>
<dbReference type="Pfam" id="PF03140">
    <property type="entry name" value="DUF247"/>
    <property type="match status" value="1"/>
</dbReference>
<name>A0A922FCL6_CARIL</name>
<dbReference type="EMBL" id="CM031827">
    <property type="protein sequence ID" value="KAG6720229.1"/>
    <property type="molecule type" value="Genomic_DNA"/>
</dbReference>
<evidence type="ECO:0000313" key="2">
    <source>
        <dbReference type="EMBL" id="KAG6720229.1"/>
    </source>
</evidence>
<comment type="caution">
    <text evidence="2">The sequence shown here is derived from an EMBL/GenBank/DDBJ whole genome shotgun (WGS) entry which is preliminary data.</text>
</comment>
<keyword evidence="1" id="KW-0472">Membrane</keyword>
<dbReference type="Proteomes" id="UP000811246">
    <property type="component" value="Chromosome 3"/>
</dbReference>
<dbReference type="InterPro" id="IPR004158">
    <property type="entry name" value="DUF247_pln"/>
</dbReference>